<keyword evidence="10" id="KW-1185">Reference proteome</keyword>
<reference evidence="9 10" key="1">
    <citation type="submission" date="2019-01" db="EMBL/GenBank/DDBJ databases">
        <authorList>
            <consortium name="Pathogen Informatics"/>
        </authorList>
    </citation>
    <scope>NUCLEOTIDE SEQUENCE [LARGE SCALE GENOMIC DNA]</scope>
    <source>
        <strain evidence="9 10">NCTC10179</strain>
    </source>
</reference>
<name>A0A449B6F7_9BACT</name>
<protein>
    <submittedName>
        <fullName evidence="9">Oligopeptide ABC transporter permease</fullName>
    </submittedName>
</protein>
<dbReference type="InterPro" id="IPR035906">
    <property type="entry name" value="MetI-like_sf"/>
</dbReference>
<dbReference type="PROSITE" id="PS50928">
    <property type="entry name" value="ABC_TM1"/>
    <property type="match status" value="1"/>
</dbReference>
<dbReference type="GO" id="GO:0005886">
    <property type="term" value="C:plasma membrane"/>
    <property type="evidence" value="ECO:0007669"/>
    <property type="project" value="UniProtKB-SubCell"/>
</dbReference>
<evidence type="ECO:0000256" key="3">
    <source>
        <dbReference type="ARBA" id="ARBA00022475"/>
    </source>
</evidence>
<dbReference type="AlphaFoldDB" id="A0A449B6F7"/>
<dbReference type="CDD" id="cd06261">
    <property type="entry name" value="TM_PBP2"/>
    <property type="match status" value="1"/>
</dbReference>
<accession>A0A449B6F7</accession>
<keyword evidence="6 7" id="KW-0472">Membrane</keyword>
<feature type="transmembrane region" description="Helical" evidence="7">
    <location>
        <begin position="82"/>
        <end position="106"/>
    </location>
</feature>
<evidence type="ECO:0000313" key="9">
    <source>
        <dbReference type="EMBL" id="VEU76098.1"/>
    </source>
</evidence>
<evidence type="ECO:0000313" key="10">
    <source>
        <dbReference type="Proteomes" id="UP000289497"/>
    </source>
</evidence>
<feature type="domain" description="ABC transmembrane type-1" evidence="8">
    <location>
        <begin position="78"/>
        <end position="287"/>
    </location>
</feature>
<keyword evidence="5 7" id="KW-1133">Transmembrane helix</keyword>
<sequence>MKVLNITLKKILWGLVSLFLVLSLSFFILSFLISPSGNILINYFKYLASIFTFKFGFFANENNNQSFNSVPSLYTFYFSKSLLLILPSFLLALIFGAVVGSIIAYIKNKILNNLVTITLYFLSSLPIFILAPIFIVFAEQVNWPSVVIDFKQYNTLSSFVSLILPNLLIFIICASFFTLKVKESTQEILAHKLRDFAYAKGLSKRRIFFKHIWKNAYIKYAPSIAILYAFVLSYSIIVERVFQVQGQSLILINAFKEGELYLILYFIFATLVSIIVFQIIVEFTLIVFNPVYKDNLYNSLWKLPRRSNE</sequence>
<keyword evidence="3" id="KW-1003">Cell membrane</keyword>
<dbReference type="KEGG" id="mcou:NCTC10179_00263"/>
<evidence type="ECO:0000256" key="5">
    <source>
        <dbReference type="ARBA" id="ARBA00022989"/>
    </source>
</evidence>
<comment type="similarity">
    <text evidence="7">Belongs to the binding-protein-dependent transport system permease family.</text>
</comment>
<feature type="transmembrane region" description="Helical" evidence="7">
    <location>
        <begin position="118"/>
        <end position="138"/>
    </location>
</feature>
<evidence type="ECO:0000256" key="2">
    <source>
        <dbReference type="ARBA" id="ARBA00022448"/>
    </source>
</evidence>
<dbReference type="Proteomes" id="UP000289497">
    <property type="component" value="Chromosome"/>
</dbReference>
<proteinExistence type="inferred from homology"/>
<keyword evidence="2 7" id="KW-0813">Transport</keyword>
<dbReference type="GO" id="GO:0055085">
    <property type="term" value="P:transmembrane transport"/>
    <property type="evidence" value="ECO:0007669"/>
    <property type="project" value="InterPro"/>
</dbReference>
<dbReference type="SUPFAM" id="SSF161098">
    <property type="entry name" value="MetI-like"/>
    <property type="match status" value="1"/>
</dbReference>
<keyword evidence="4 7" id="KW-0812">Transmembrane</keyword>
<evidence type="ECO:0000256" key="6">
    <source>
        <dbReference type="ARBA" id="ARBA00023136"/>
    </source>
</evidence>
<organism evidence="9 10">
    <name type="scientific">Mycoplasmopsis columboralis</name>
    <dbReference type="NCBI Taxonomy" id="171282"/>
    <lineage>
        <taxon>Bacteria</taxon>
        <taxon>Bacillati</taxon>
        <taxon>Mycoplasmatota</taxon>
        <taxon>Mycoplasmoidales</taxon>
        <taxon>Metamycoplasmataceae</taxon>
        <taxon>Mycoplasmopsis</taxon>
    </lineage>
</organism>
<dbReference type="Pfam" id="PF00528">
    <property type="entry name" value="BPD_transp_1"/>
    <property type="match status" value="1"/>
</dbReference>
<feature type="transmembrane region" description="Helical" evidence="7">
    <location>
        <begin position="158"/>
        <end position="179"/>
    </location>
</feature>
<dbReference type="InterPro" id="IPR000515">
    <property type="entry name" value="MetI-like"/>
</dbReference>
<comment type="subcellular location">
    <subcellularLocation>
        <location evidence="1 7">Cell membrane</location>
        <topology evidence="1 7">Multi-pass membrane protein</topology>
    </subcellularLocation>
</comment>
<dbReference type="PANTHER" id="PTHR30465">
    <property type="entry name" value="INNER MEMBRANE ABC TRANSPORTER"/>
    <property type="match status" value="1"/>
</dbReference>
<evidence type="ECO:0000259" key="8">
    <source>
        <dbReference type="PROSITE" id="PS50928"/>
    </source>
</evidence>
<dbReference type="Gene3D" id="1.10.3720.10">
    <property type="entry name" value="MetI-like"/>
    <property type="match status" value="1"/>
</dbReference>
<dbReference type="OrthoDB" id="398315at2"/>
<evidence type="ECO:0000256" key="1">
    <source>
        <dbReference type="ARBA" id="ARBA00004651"/>
    </source>
</evidence>
<gene>
    <name evidence="9" type="primary">oppB_2</name>
    <name evidence="9" type="ORF">NCTC10179_00263</name>
</gene>
<dbReference type="RefSeq" id="WP_036433942.1">
    <property type="nucleotide sequence ID" value="NZ_LR215039.1"/>
</dbReference>
<evidence type="ECO:0000256" key="7">
    <source>
        <dbReference type="RuleBase" id="RU363032"/>
    </source>
</evidence>
<evidence type="ECO:0000256" key="4">
    <source>
        <dbReference type="ARBA" id="ARBA00022692"/>
    </source>
</evidence>
<feature type="transmembrane region" description="Helical" evidence="7">
    <location>
        <begin position="262"/>
        <end position="288"/>
    </location>
</feature>
<feature type="transmembrane region" description="Helical" evidence="7">
    <location>
        <begin position="220"/>
        <end position="242"/>
    </location>
</feature>
<feature type="transmembrane region" description="Helical" evidence="7">
    <location>
        <begin position="12"/>
        <end position="33"/>
    </location>
</feature>
<dbReference type="PANTHER" id="PTHR30465:SF0">
    <property type="entry name" value="OLIGOPEPTIDE TRANSPORT SYSTEM PERMEASE PROTEIN APPB"/>
    <property type="match status" value="1"/>
</dbReference>
<dbReference type="EMBL" id="LR215039">
    <property type="protein sequence ID" value="VEU76098.1"/>
    <property type="molecule type" value="Genomic_DNA"/>
</dbReference>